<gene>
    <name evidence="2" type="ORF">PCANC_28362</name>
</gene>
<keyword evidence="3" id="KW-1185">Reference proteome</keyword>
<feature type="domain" description="Reverse transcriptase Ty1/copia-type" evidence="1">
    <location>
        <begin position="35"/>
        <end position="204"/>
    </location>
</feature>
<dbReference type="STRING" id="200324.A0A2N5RVH0"/>
<dbReference type="PANTHER" id="PTHR11439:SF483">
    <property type="entry name" value="PEPTIDE SYNTHASE GLIP-LIKE, PUTATIVE (AFU_ORTHOLOGUE AFUA_3G12920)-RELATED"/>
    <property type="match status" value="1"/>
</dbReference>
<organism evidence="2 3">
    <name type="scientific">Puccinia coronata f. sp. avenae</name>
    <dbReference type="NCBI Taxonomy" id="200324"/>
    <lineage>
        <taxon>Eukaryota</taxon>
        <taxon>Fungi</taxon>
        <taxon>Dikarya</taxon>
        <taxon>Basidiomycota</taxon>
        <taxon>Pucciniomycotina</taxon>
        <taxon>Pucciniomycetes</taxon>
        <taxon>Pucciniales</taxon>
        <taxon>Pucciniaceae</taxon>
        <taxon>Puccinia</taxon>
    </lineage>
</organism>
<accession>A0A2N5RVH0</accession>
<protein>
    <recommendedName>
        <fullName evidence="1">Reverse transcriptase Ty1/copia-type domain-containing protein</fullName>
    </recommendedName>
</protein>
<evidence type="ECO:0000259" key="1">
    <source>
        <dbReference type="Pfam" id="PF07727"/>
    </source>
</evidence>
<dbReference type="EMBL" id="PGCJ01001517">
    <property type="protein sequence ID" value="PLW04994.1"/>
    <property type="molecule type" value="Genomic_DNA"/>
</dbReference>
<dbReference type="SUPFAM" id="SSF56672">
    <property type="entry name" value="DNA/RNA polymerases"/>
    <property type="match status" value="1"/>
</dbReference>
<dbReference type="InterPro" id="IPR013103">
    <property type="entry name" value="RVT_2"/>
</dbReference>
<reference evidence="2 3" key="1">
    <citation type="submission" date="2017-11" db="EMBL/GenBank/DDBJ databases">
        <title>De novo assembly and phasing of dikaryotic genomes from two isolates of Puccinia coronata f. sp. avenae, the causal agent of oat crown rust.</title>
        <authorList>
            <person name="Miller M.E."/>
            <person name="Zhang Y."/>
            <person name="Omidvar V."/>
            <person name="Sperschneider J."/>
            <person name="Schwessinger B."/>
            <person name="Raley C."/>
            <person name="Palmer J.M."/>
            <person name="Garnica D."/>
            <person name="Upadhyaya N."/>
            <person name="Rathjen J."/>
            <person name="Taylor J.M."/>
            <person name="Park R.F."/>
            <person name="Dodds P.N."/>
            <person name="Hirsch C.D."/>
            <person name="Kianian S.F."/>
            <person name="Figueroa M."/>
        </authorList>
    </citation>
    <scope>NUCLEOTIDE SEQUENCE [LARGE SCALE GENOMIC DNA]</scope>
    <source>
        <strain evidence="2">12NC29</strain>
    </source>
</reference>
<evidence type="ECO:0000313" key="2">
    <source>
        <dbReference type="EMBL" id="PLW04994.1"/>
    </source>
</evidence>
<dbReference type="PANTHER" id="PTHR11439">
    <property type="entry name" value="GAG-POL-RELATED RETROTRANSPOSON"/>
    <property type="match status" value="1"/>
</dbReference>
<evidence type="ECO:0000313" key="3">
    <source>
        <dbReference type="Proteomes" id="UP000235388"/>
    </source>
</evidence>
<dbReference type="AlphaFoldDB" id="A0A2N5RVH0"/>
<sequence length="498" mass="55433">MLTVSLAISNATLTLIKLTLRCANATCSVAYPLLLLLSHAVSNQLLIHQLNVKSAFLTCDLEEKVYLTPPAGYRTGANIYLALNKAIYGLKQASLAWYNRLSSFLVKIGFSVSIANPCVFWRAEDLTWIFAHVENLILFSKHPTVFVEQMLSEFQIKYMGEASFLLGIKLDRVENGLVLHQDQYIKRKLTEFNLAQFPPAICPIDPKSHLQGATPNEIYQFASLSVNYRALIGSLNYLSILTRTDISYSVSKLSQYLERPGIMHYRAAIQVFRYLQNTKQLGLLFSDGQSEPLVVLVDADWGNCPDTRRSHTGYLATLNHHIISWKSSKQCTVLLSSTEAEYKALLDAGKEASWLINLYQEIFSDNVVKTVTIEIDNRGAIDLACSQVSQNGFCTKHMDLCLHFIRNLVKTKLITLKYVPSANNCSDFLTKPVGRSVITRSLWSLNSSSLSNCASHLAALSIGACQDIVMGTPNAPNYDDFIADAINQASPDQDTVLP</sequence>
<name>A0A2N5RVH0_9BASI</name>
<dbReference type="Pfam" id="PF07727">
    <property type="entry name" value="RVT_2"/>
    <property type="match status" value="1"/>
</dbReference>
<comment type="caution">
    <text evidence="2">The sequence shown here is derived from an EMBL/GenBank/DDBJ whole genome shotgun (WGS) entry which is preliminary data.</text>
</comment>
<dbReference type="InterPro" id="IPR043502">
    <property type="entry name" value="DNA/RNA_pol_sf"/>
</dbReference>
<dbReference type="Proteomes" id="UP000235388">
    <property type="component" value="Unassembled WGS sequence"/>
</dbReference>
<proteinExistence type="predicted"/>
<dbReference type="CDD" id="cd09272">
    <property type="entry name" value="RNase_HI_RT_Ty1"/>
    <property type="match status" value="1"/>
</dbReference>
<dbReference type="OrthoDB" id="2506051at2759"/>